<reference evidence="5 6" key="1">
    <citation type="journal article" date="2006" name="Nature">
        <title>Global trends of whole-genome duplications revealed by the ciliate Paramecium tetraurelia.</title>
        <authorList>
            <consortium name="Genoscope"/>
            <person name="Aury J.-M."/>
            <person name="Jaillon O."/>
            <person name="Duret L."/>
            <person name="Noel B."/>
            <person name="Jubin C."/>
            <person name="Porcel B.M."/>
            <person name="Segurens B."/>
            <person name="Daubin V."/>
            <person name="Anthouard V."/>
            <person name="Aiach N."/>
            <person name="Arnaiz O."/>
            <person name="Billaut A."/>
            <person name="Beisson J."/>
            <person name="Blanc I."/>
            <person name="Bouhouche K."/>
            <person name="Camara F."/>
            <person name="Duharcourt S."/>
            <person name="Guigo R."/>
            <person name="Gogendeau D."/>
            <person name="Katinka M."/>
            <person name="Keller A.-M."/>
            <person name="Kissmehl R."/>
            <person name="Klotz C."/>
            <person name="Koll F."/>
            <person name="Le Moue A."/>
            <person name="Lepere C."/>
            <person name="Malinsky S."/>
            <person name="Nowacki M."/>
            <person name="Nowak J.K."/>
            <person name="Plattner H."/>
            <person name="Poulain J."/>
            <person name="Ruiz F."/>
            <person name="Serrano V."/>
            <person name="Zagulski M."/>
            <person name="Dessen P."/>
            <person name="Betermier M."/>
            <person name="Weissenbach J."/>
            <person name="Scarpelli C."/>
            <person name="Schachter V."/>
            <person name="Sperling L."/>
            <person name="Meyer E."/>
            <person name="Cohen J."/>
            <person name="Wincker P."/>
        </authorList>
    </citation>
    <scope>NUCLEOTIDE SEQUENCE [LARGE SCALE GENOMIC DNA]</scope>
    <source>
        <strain evidence="5 6">Stock d4-2</strain>
    </source>
</reference>
<dbReference type="InterPro" id="IPR023780">
    <property type="entry name" value="Chromo_domain"/>
</dbReference>
<dbReference type="InParanoid" id="A0E255"/>
<dbReference type="InterPro" id="IPR016197">
    <property type="entry name" value="Chromo-like_dom_sf"/>
</dbReference>
<feature type="domain" description="Chromo" evidence="4">
    <location>
        <begin position="9"/>
        <end position="58"/>
    </location>
</feature>
<gene>
    <name evidence="5" type="ORF">GSPATT00022544001</name>
</gene>
<evidence type="ECO:0000256" key="3">
    <source>
        <dbReference type="SAM" id="Coils"/>
    </source>
</evidence>
<dbReference type="KEGG" id="ptm:GSPATT00022544001"/>
<dbReference type="AlphaFoldDB" id="A0E255"/>
<evidence type="ECO:0000256" key="1">
    <source>
        <dbReference type="ARBA" id="ARBA00004123"/>
    </source>
</evidence>
<comment type="subcellular location">
    <subcellularLocation>
        <location evidence="1">Nucleus</location>
    </subcellularLocation>
</comment>
<dbReference type="Gene3D" id="2.40.50.40">
    <property type="match status" value="1"/>
</dbReference>
<dbReference type="PANTHER" id="PTHR22812">
    <property type="entry name" value="CHROMOBOX PROTEIN"/>
    <property type="match status" value="1"/>
</dbReference>
<dbReference type="Proteomes" id="UP000000600">
    <property type="component" value="Unassembled WGS sequence"/>
</dbReference>
<protein>
    <recommendedName>
        <fullName evidence="4">Chromo domain-containing protein</fullName>
    </recommendedName>
</protein>
<organism evidence="5 6">
    <name type="scientific">Paramecium tetraurelia</name>
    <dbReference type="NCBI Taxonomy" id="5888"/>
    <lineage>
        <taxon>Eukaryota</taxon>
        <taxon>Sar</taxon>
        <taxon>Alveolata</taxon>
        <taxon>Ciliophora</taxon>
        <taxon>Intramacronucleata</taxon>
        <taxon>Oligohymenophorea</taxon>
        <taxon>Peniculida</taxon>
        <taxon>Parameciidae</taxon>
        <taxon>Paramecium</taxon>
    </lineage>
</organism>
<dbReference type="SUPFAM" id="SSF54160">
    <property type="entry name" value="Chromo domain-like"/>
    <property type="match status" value="1"/>
</dbReference>
<evidence type="ECO:0000313" key="6">
    <source>
        <dbReference type="Proteomes" id="UP000000600"/>
    </source>
</evidence>
<dbReference type="CDD" id="cd00024">
    <property type="entry name" value="CD_CSD"/>
    <property type="match status" value="1"/>
</dbReference>
<dbReference type="SMART" id="SM00298">
    <property type="entry name" value="CHROMO"/>
    <property type="match status" value="1"/>
</dbReference>
<dbReference type="Pfam" id="PF00385">
    <property type="entry name" value="Chromo"/>
    <property type="match status" value="1"/>
</dbReference>
<dbReference type="InterPro" id="IPR000953">
    <property type="entry name" value="Chromo/chromo_shadow_dom"/>
</dbReference>
<dbReference type="PROSITE" id="PS50013">
    <property type="entry name" value="CHROMO_2"/>
    <property type="match status" value="1"/>
</dbReference>
<proteinExistence type="predicted"/>
<evidence type="ECO:0000259" key="4">
    <source>
        <dbReference type="PROSITE" id="PS50013"/>
    </source>
</evidence>
<dbReference type="GO" id="GO:0031507">
    <property type="term" value="P:heterochromatin formation"/>
    <property type="evidence" value="ECO:0000318"/>
    <property type="project" value="GO_Central"/>
</dbReference>
<sequence length="242" mass="28682">MSKKKKGLYFIEQILDYKQYQGQKYYLVKWQGYNNRDCTWEKPEKIPNLTQYLNEYEQNVKNLGSNFYQLENDEPPQLEDFIGVPSQQKQSVLQQQQEQIKKLQDQVSQLKQELNQVKKQQEDILQMMQTLPQDKKTQPSNQQQDSEIIQDSVSELSQKNTEVKLPNEGGFEYGDQLDKIGQAAQLKQTGIKMYYLLWQKRSNGTHESKTLGIIPKNRWVSSEYLQKHDIKSLCYYLQKKLQ</sequence>
<dbReference type="GO" id="GO:0005721">
    <property type="term" value="C:pericentric heterochromatin"/>
    <property type="evidence" value="ECO:0000318"/>
    <property type="project" value="GO_Central"/>
</dbReference>
<keyword evidence="6" id="KW-1185">Reference proteome</keyword>
<dbReference type="GO" id="GO:0003682">
    <property type="term" value="F:chromatin binding"/>
    <property type="evidence" value="ECO:0000318"/>
    <property type="project" value="GO_Central"/>
</dbReference>
<evidence type="ECO:0000313" key="5">
    <source>
        <dbReference type="EMBL" id="CAK89372.1"/>
    </source>
</evidence>
<keyword evidence="3" id="KW-0175">Coiled coil</keyword>
<dbReference type="GO" id="GO:0005634">
    <property type="term" value="C:nucleus"/>
    <property type="evidence" value="ECO:0007669"/>
    <property type="project" value="UniProtKB-SubCell"/>
</dbReference>
<dbReference type="FunCoup" id="A0E255">
    <property type="interactions" value="369"/>
</dbReference>
<dbReference type="InterPro" id="IPR051219">
    <property type="entry name" value="Heterochromatin_chromo-domain"/>
</dbReference>
<evidence type="ECO:0000256" key="2">
    <source>
        <dbReference type="ARBA" id="ARBA00023242"/>
    </source>
</evidence>
<accession>A0E255</accession>
<dbReference type="STRING" id="5888.A0E255"/>
<dbReference type="EMBL" id="CT868654">
    <property type="protein sequence ID" value="CAK89372.1"/>
    <property type="molecule type" value="Genomic_DNA"/>
</dbReference>
<feature type="coiled-coil region" evidence="3">
    <location>
        <begin position="53"/>
        <end position="130"/>
    </location>
</feature>
<keyword evidence="2" id="KW-0539">Nucleus</keyword>
<dbReference type="GeneID" id="5042554"/>
<dbReference type="HOGENOM" id="CLU_1201849_0_0_1"/>
<dbReference type="OrthoDB" id="436852at2759"/>
<dbReference type="OMA" id="KTQPSNQ"/>
<name>A0E255_PARTE</name>
<dbReference type="RefSeq" id="XP_001456769.1">
    <property type="nucleotide sequence ID" value="XM_001456732.1"/>
</dbReference>